<dbReference type="InterPro" id="IPR003313">
    <property type="entry name" value="AraC-bd"/>
</dbReference>
<dbReference type="InterPro" id="IPR009057">
    <property type="entry name" value="Homeodomain-like_sf"/>
</dbReference>
<dbReference type="InterPro" id="IPR018060">
    <property type="entry name" value="HTH_AraC"/>
</dbReference>
<dbReference type="SMART" id="SM00342">
    <property type="entry name" value="HTH_ARAC"/>
    <property type="match status" value="1"/>
</dbReference>
<gene>
    <name evidence="5" type="ORF">WMO37_11335</name>
</gene>
<feature type="domain" description="HTH araC/xylS-type" evidence="4">
    <location>
        <begin position="188"/>
        <end position="286"/>
    </location>
</feature>
<dbReference type="PROSITE" id="PS00041">
    <property type="entry name" value="HTH_ARAC_FAMILY_1"/>
    <property type="match status" value="1"/>
</dbReference>
<dbReference type="Pfam" id="PF12833">
    <property type="entry name" value="HTH_18"/>
    <property type="match status" value="1"/>
</dbReference>
<comment type="caution">
    <text evidence="5">The sequence shown here is derived from an EMBL/GenBank/DDBJ whole genome shotgun (WGS) entry which is preliminary data.</text>
</comment>
<evidence type="ECO:0000313" key="6">
    <source>
        <dbReference type="Proteomes" id="UP001546774"/>
    </source>
</evidence>
<dbReference type="EMBL" id="JBBMFS010000010">
    <property type="protein sequence ID" value="MEQ2555592.1"/>
    <property type="molecule type" value="Genomic_DNA"/>
</dbReference>
<dbReference type="PRINTS" id="PR00032">
    <property type="entry name" value="HTHARAC"/>
</dbReference>
<evidence type="ECO:0000256" key="1">
    <source>
        <dbReference type="ARBA" id="ARBA00023015"/>
    </source>
</evidence>
<dbReference type="Gene3D" id="2.60.120.10">
    <property type="entry name" value="Jelly Rolls"/>
    <property type="match status" value="1"/>
</dbReference>
<dbReference type="InterPro" id="IPR020449">
    <property type="entry name" value="Tscrpt_reg_AraC-type_HTH"/>
</dbReference>
<dbReference type="InterPro" id="IPR018062">
    <property type="entry name" value="HTH_AraC-typ_CS"/>
</dbReference>
<keyword evidence="1" id="KW-0805">Transcription regulation</keyword>
<keyword evidence="2" id="KW-0238">DNA-binding</keyword>
<name>A0ABV1H906_9FIRM</name>
<dbReference type="InterPro" id="IPR014710">
    <property type="entry name" value="RmlC-like_jellyroll"/>
</dbReference>
<keyword evidence="3" id="KW-0804">Transcription</keyword>
<evidence type="ECO:0000313" key="5">
    <source>
        <dbReference type="EMBL" id="MEQ2555592.1"/>
    </source>
</evidence>
<organism evidence="5 6">
    <name type="scientific">Lachnospira intestinalis</name>
    <dbReference type="NCBI Taxonomy" id="3133158"/>
    <lineage>
        <taxon>Bacteria</taxon>
        <taxon>Bacillati</taxon>
        <taxon>Bacillota</taxon>
        <taxon>Clostridia</taxon>
        <taxon>Lachnospirales</taxon>
        <taxon>Lachnospiraceae</taxon>
        <taxon>Lachnospira</taxon>
    </lineage>
</organism>
<dbReference type="Proteomes" id="UP001546774">
    <property type="component" value="Unassembled WGS sequence"/>
</dbReference>
<reference evidence="5" key="1">
    <citation type="submission" date="2024-03" db="EMBL/GenBank/DDBJ databases">
        <title>Human intestinal bacterial collection.</title>
        <authorList>
            <person name="Pauvert C."/>
            <person name="Hitch T.C.A."/>
            <person name="Clavel T."/>
        </authorList>
    </citation>
    <scope>NUCLEOTIDE SEQUENCE [LARGE SCALE GENOMIC DNA]</scope>
    <source>
        <strain evidence="5">CLA-AA-H89B</strain>
    </source>
</reference>
<dbReference type="PROSITE" id="PS01124">
    <property type="entry name" value="HTH_ARAC_FAMILY_2"/>
    <property type="match status" value="1"/>
</dbReference>
<dbReference type="PANTHER" id="PTHR43280:SF28">
    <property type="entry name" value="HTH-TYPE TRANSCRIPTIONAL ACTIVATOR RHAS"/>
    <property type="match status" value="1"/>
</dbReference>
<sequence>MKKNKSENIPVDFSILNDMPTDFKIDRITREAGFQMKTSHVHPFYDITYLINGECTCFVNHSIYKLSKGDLIIIPPGDIHRSTFHGKIPVERYVLSFREEELNWIRSLIGDEIVSKSLKTGVISIPSKRRDYIEALLNKLLFESEGQDILSPAFIQAGLLELLLFMIRCQQYENNVYKEIDVDNQLMQEIATYIYEHYDKKITLDDMAERFHISRSYLSKKFKQATGFGFKEYLVNVRIKNACRLLLETNHSITDIAFECGFNDSNYFGDAFRRIKGIAPNKYRRNKEAI</sequence>
<dbReference type="InterPro" id="IPR037923">
    <property type="entry name" value="HTH-like"/>
</dbReference>
<keyword evidence="6" id="KW-1185">Reference proteome</keyword>
<protein>
    <submittedName>
        <fullName evidence="5">AraC family transcriptional regulator</fullName>
    </submittedName>
</protein>
<proteinExistence type="predicted"/>
<dbReference type="Pfam" id="PF02311">
    <property type="entry name" value="AraC_binding"/>
    <property type="match status" value="1"/>
</dbReference>
<accession>A0ABV1H906</accession>
<evidence type="ECO:0000256" key="3">
    <source>
        <dbReference type="ARBA" id="ARBA00023163"/>
    </source>
</evidence>
<evidence type="ECO:0000259" key="4">
    <source>
        <dbReference type="PROSITE" id="PS01124"/>
    </source>
</evidence>
<evidence type="ECO:0000256" key="2">
    <source>
        <dbReference type="ARBA" id="ARBA00023125"/>
    </source>
</evidence>
<dbReference type="PANTHER" id="PTHR43280">
    <property type="entry name" value="ARAC-FAMILY TRANSCRIPTIONAL REGULATOR"/>
    <property type="match status" value="1"/>
</dbReference>
<dbReference type="SUPFAM" id="SSF51215">
    <property type="entry name" value="Regulatory protein AraC"/>
    <property type="match status" value="1"/>
</dbReference>
<dbReference type="SUPFAM" id="SSF46689">
    <property type="entry name" value="Homeodomain-like"/>
    <property type="match status" value="2"/>
</dbReference>
<dbReference type="Gene3D" id="1.10.10.60">
    <property type="entry name" value="Homeodomain-like"/>
    <property type="match status" value="2"/>
</dbReference>